<organism evidence="2 3">
    <name type="scientific">Opitutus terrae (strain DSM 11246 / JCM 15787 / PB90-1)</name>
    <dbReference type="NCBI Taxonomy" id="452637"/>
    <lineage>
        <taxon>Bacteria</taxon>
        <taxon>Pseudomonadati</taxon>
        <taxon>Verrucomicrobiota</taxon>
        <taxon>Opitutia</taxon>
        <taxon>Opitutales</taxon>
        <taxon>Opitutaceae</taxon>
        <taxon>Opitutus</taxon>
    </lineage>
</organism>
<dbReference type="HOGENOM" id="CLU_144147_0_0_0"/>
<evidence type="ECO:0000313" key="2">
    <source>
        <dbReference type="EMBL" id="ACB73950.1"/>
    </source>
</evidence>
<keyword evidence="3" id="KW-1185">Reference proteome</keyword>
<dbReference type="OrthoDB" id="190677at2"/>
<feature type="domain" description="DUF5069" evidence="1">
    <location>
        <begin position="6"/>
        <end position="138"/>
    </location>
</feature>
<dbReference type="Pfam" id="PF16798">
    <property type="entry name" value="DUF5069"/>
    <property type="match status" value="1"/>
</dbReference>
<dbReference type="eggNOG" id="ENOG5030J79">
    <property type="taxonomic scope" value="Bacteria"/>
</dbReference>
<accession>B1ZTK5</accession>
<evidence type="ECO:0000313" key="3">
    <source>
        <dbReference type="Proteomes" id="UP000007013"/>
    </source>
</evidence>
<dbReference type="RefSeq" id="WP_012373488.1">
    <property type="nucleotide sequence ID" value="NC_010571.1"/>
</dbReference>
<dbReference type="Proteomes" id="UP000007013">
    <property type="component" value="Chromosome"/>
</dbReference>
<dbReference type="AlphaFoldDB" id="B1ZTK5"/>
<reference evidence="2 3" key="1">
    <citation type="journal article" date="2011" name="J. Bacteriol.">
        <title>Genome sequence of the verrucomicrobium Opitutus terrae PB90-1, an abundant inhabitant of rice paddy soil ecosystems.</title>
        <authorList>
            <person name="van Passel M.W."/>
            <person name="Kant R."/>
            <person name="Palva A."/>
            <person name="Copeland A."/>
            <person name="Lucas S."/>
            <person name="Lapidus A."/>
            <person name="Glavina del Rio T."/>
            <person name="Pitluck S."/>
            <person name="Goltsman E."/>
            <person name="Clum A."/>
            <person name="Sun H."/>
            <person name="Schmutz J."/>
            <person name="Larimer F.W."/>
            <person name="Land M.L."/>
            <person name="Hauser L."/>
            <person name="Kyrpides N."/>
            <person name="Mikhailova N."/>
            <person name="Richardson P.P."/>
            <person name="Janssen P.H."/>
            <person name="de Vos W.M."/>
            <person name="Smidt H."/>
        </authorList>
    </citation>
    <scope>NUCLEOTIDE SEQUENCE [LARGE SCALE GENOMIC DNA]</scope>
    <source>
        <strain evidence="3">DSM 11246 / JCM 15787 / PB90-1</strain>
    </source>
</reference>
<protein>
    <recommendedName>
        <fullName evidence="1">DUF5069 domain-containing protein</fullName>
    </recommendedName>
</protein>
<evidence type="ECO:0000259" key="1">
    <source>
        <dbReference type="Pfam" id="PF16798"/>
    </source>
</evidence>
<dbReference type="InterPro" id="IPR031849">
    <property type="entry name" value="DUF5069"/>
</dbReference>
<dbReference type="EMBL" id="CP001032">
    <property type="protein sequence ID" value="ACB73950.1"/>
    <property type="molecule type" value="Genomic_DNA"/>
</dbReference>
<sequence length="139" mass="15724">MKIPGLRSDYEQIGGLVYFGRMLDKIRLKAAGKLPADFYTGTADRTHFDARCCTFLHVAYDALTARVLQGGSDEEILQWCFEHGRRPSTDEIEIWNGFMTKRGWRDGGSPELAQAKRAAGLANRDDIQTWFDLHIAEEA</sequence>
<proteinExistence type="predicted"/>
<dbReference type="KEGG" id="ote:Oter_0661"/>
<name>B1ZTK5_OPITP</name>
<gene>
    <name evidence="2" type="ordered locus">Oter_0661</name>
</gene>